<dbReference type="AlphaFoldDB" id="A0AAW0KLA1"/>
<sequence>MHKSFHGENRVPNLGQGRLLLDADGIKISHAGVEIKSIVEKGLWDDLFPLEGGGHIHMKLQFVLSEEERSRIRMMRESALKKKQDELLNSSIRTSQGATTACSSVASSLGFRHEVSDRYEEISSTISAPQGVDVHLSHKELVEKNESKSLPADFPTEAISSNETSLLLGGSRLDVAASNNSIPHNLGEDSGHNIQKQSQLGKSPRNVKNMISAFESGLAQDMRSPIKSPPTRSQTSKSRIELKSQHLNEGKTQITKTEQSISGRVINLFLAEELQHTPTDIRKRGEQINLLGASDRSKLSQDTGQLEELNTKKFQILGTKSSLKNKFHVVHKEVSREEEKSHQDLMRISTSETATVSWRILDEYSGGHPLSLFTGKQDSCGNPVIEESRREIQFTNLQEFNIQGASTHKLESVHYCEDNHYLFKNSGAWIFPDEARQLCVTTGGKKVMDLMGGCSTKPKHFHQNLGPDMLEKHSVDARTVIKADKDKKECQKIGKSKPENSEDIETSGGPVGQAIKVAIMLGFGILVLLTRKRNYSLSAPHSIYANMIFLTLELQIEDSVNKCNSHHAKGLFCIQDVLQIFSPFFSVESKCGQPGPTVFMRIFCSLDYM</sequence>
<evidence type="ECO:0000313" key="2">
    <source>
        <dbReference type="EMBL" id="KAK7839947.1"/>
    </source>
</evidence>
<feature type="compositionally biased region" description="Polar residues" evidence="1">
    <location>
        <begin position="192"/>
        <end position="201"/>
    </location>
</feature>
<name>A0AAW0KLA1_QUESU</name>
<dbReference type="PANTHER" id="PTHR36810:SF1">
    <property type="entry name" value="OS05G0232200 PROTEIN"/>
    <property type="match status" value="1"/>
</dbReference>
<accession>A0AAW0KLA1</accession>
<reference evidence="2 3" key="1">
    <citation type="journal article" date="2018" name="Sci. Data">
        <title>The draft genome sequence of cork oak.</title>
        <authorList>
            <person name="Ramos A.M."/>
            <person name="Usie A."/>
            <person name="Barbosa P."/>
            <person name="Barros P.M."/>
            <person name="Capote T."/>
            <person name="Chaves I."/>
            <person name="Simoes F."/>
            <person name="Abreu I."/>
            <person name="Carrasquinho I."/>
            <person name="Faro C."/>
            <person name="Guimaraes J.B."/>
            <person name="Mendonca D."/>
            <person name="Nobrega F."/>
            <person name="Rodrigues L."/>
            <person name="Saibo N.J.M."/>
            <person name="Varela M.C."/>
            <person name="Egas C."/>
            <person name="Matos J."/>
            <person name="Miguel C.M."/>
            <person name="Oliveira M.M."/>
            <person name="Ricardo C.P."/>
            <person name="Goncalves S."/>
        </authorList>
    </citation>
    <scope>NUCLEOTIDE SEQUENCE [LARGE SCALE GENOMIC DNA]</scope>
    <source>
        <strain evidence="3">cv. HL8</strain>
    </source>
</reference>
<dbReference type="EMBL" id="PKMF04000272">
    <property type="protein sequence ID" value="KAK7839947.1"/>
    <property type="molecule type" value="Genomic_DNA"/>
</dbReference>
<dbReference type="PANTHER" id="PTHR36810">
    <property type="entry name" value="BNACNNG47150D PROTEIN"/>
    <property type="match status" value="1"/>
</dbReference>
<gene>
    <name evidence="2" type="ORF">CFP56_017365</name>
</gene>
<feature type="region of interest" description="Disordered" evidence="1">
    <location>
        <begin position="217"/>
        <end position="239"/>
    </location>
</feature>
<feature type="region of interest" description="Disordered" evidence="1">
    <location>
        <begin position="179"/>
        <end position="205"/>
    </location>
</feature>
<evidence type="ECO:0000256" key="1">
    <source>
        <dbReference type="SAM" id="MobiDB-lite"/>
    </source>
</evidence>
<evidence type="ECO:0000313" key="3">
    <source>
        <dbReference type="Proteomes" id="UP000237347"/>
    </source>
</evidence>
<proteinExistence type="predicted"/>
<protein>
    <submittedName>
        <fullName evidence="2">Uncharacterized protein</fullName>
    </submittedName>
</protein>
<keyword evidence="3" id="KW-1185">Reference proteome</keyword>
<organism evidence="2 3">
    <name type="scientific">Quercus suber</name>
    <name type="common">Cork oak</name>
    <dbReference type="NCBI Taxonomy" id="58331"/>
    <lineage>
        <taxon>Eukaryota</taxon>
        <taxon>Viridiplantae</taxon>
        <taxon>Streptophyta</taxon>
        <taxon>Embryophyta</taxon>
        <taxon>Tracheophyta</taxon>
        <taxon>Spermatophyta</taxon>
        <taxon>Magnoliopsida</taxon>
        <taxon>eudicotyledons</taxon>
        <taxon>Gunneridae</taxon>
        <taxon>Pentapetalae</taxon>
        <taxon>rosids</taxon>
        <taxon>fabids</taxon>
        <taxon>Fagales</taxon>
        <taxon>Fagaceae</taxon>
        <taxon>Quercus</taxon>
    </lineage>
</organism>
<comment type="caution">
    <text evidence="2">The sequence shown here is derived from an EMBL/GenBank/DDBJ whole genome shotgun (WGS) entry which is preliminary data.</text>
</comment>
<dbReference type="Proteomes" id="UP000237347">
    <property type="component" value="Unassembled WGS sequence"/>
</dbReference>